<accession>A0ABR0FGW6</accession>
<name>A0ABR0FGW6_9PEZI</name>
<feature type="region of interest" description="Disordered" evidence="1">
    <location>
        <begin position="836"/>
        <end position="922"/>
    </location>
</feature>
<feature type="compositionally biased region" description="Low complexity" evidence="1">
    <location>
        <begin position="1075"/>
        <end position="1084"/>
    </location>
</feature>
<dbReference type="Proteomes" id="UP001322138">
    <property type="component" value="Unassembled WGS sequence"/>
</dbReference>
<feature type="compositionally biased region" description="Low complexity" evidence="1">
    <location>
        <begin position="1097"/>
        <end position="1108"/>
    </location>
</feature>
<feature type="region of interest" description="Disordered" evidence="1">
    <location>
        <begin position="417"/>
        <end position="436"/>
    </location>
</feature>
<feature type="region of interest" description="Disordered" evidence="1">
    <location>
        <begin position="1340"/>
        <end position="1521"/>
    </location>
</feature>
<gene>
    <name evidence="2" type="ORF">QC761_510040</name>
</gene>
<proteinExistence type="predicted"/>
<feature type="region of interest" description="Disordered" evidence="1">
    <location>
        <begin position="536"/>
        <end position="634"/>
    </location>
</feature>
<feature type="compositionally biased region" description="Acidic residues" evidence="1">
    <location>
        <begin position="884"/>
        <end position="899"/>
    </location>
</feature>
<feature type="compositionally biased region" description="Low complexity" evidence="1">
    <location>
        <begin position="570"/>
        <end position="587"/>
    </location>
</feature>
<keyword evidence="3" id="KW-1185">Reference proteome</keyword>
<feature type="compositionally biased region" description="Polar residues" evidence="1">
    <location>
        <begin position="947"/>
        <end position="961"/>
    </location>
</feature>
<feature type="compositionally biased region" description="Low complexity" evidence="1">
    <location>
        <begin position="1367"/>
        <end position="1417"/>
    </location>
</feature>
<evidence type="ECO:0000256" key="1">
    <source>
        <dbReference type="SAM" id="MobiDB-lite"/>
    </source>
</evidence>
<reference evidence="2 3" key="1">
    <citation type="journal article" date="2023" name="bioRxiv">
        <title>High-quality genome assemblies of four members of thePodospora anserinaspecies complex.</title>
        <authorList>
            <person name="Ament-Velasquez S.L."/>
            <person name="Vogan A.A."/>
            <person name="Wallerman O."/>
            <person name="Hartmann F."/>
            <person name="Gautier V."/>
            <person name="Silar P."/>
            <person name="Giraud T."/>
            <person name="Johannesson H."/>
        </authorList>
    </citation>
    <scope>NUCLEOTIDE SEQUENCE [LARGE SCALE GENOMIC DNA]</scope>
    <source>
        <strain evidence="2 3">CBS 112042</strain>
    </source>
</reference>
<feature type="compositionally biased region" description="Polar residues" evidence="1">
    <location>
        <begin position="836"/>
        <end position="859"/>
    </location>
</feature>
<feature type="region of interest" description="Disordered" evidence="1">
    <location>
        <begin position="937"/>
        <end position="988"/>
    </location>
</feature>
<feature type="region of interest" description="Disordered" evidence="1">
    <location>
        <begin position="1032"/>
        <end position="1052"/>
    </location>
</feature>
<feature type="region of interest" description="Disordered" evidence="1">
    <location>
        <begin position="778"/>
        <end position="807"/>
    </location>
</feature>
<feature type="compositionally biased region" description="Low complexity" evidence="1">
    <location>
        <begin position="1451"/>
        <end position="1481"/>
    </location>
</feature>
<feature type="region of interest" description="Disordered" evidence="1">
    <location>
        <begin position="729"/>
        <end position="765"/>
    </location>
</feature>
<sequence length="1521" mass="163492">MPVSFKVQTHVHFEIHWEPGDQPTRAGELRGFFSAAFTTTRHWCSSNTYLRHEAAVAGIEPLLFVLFLLCICVPKEYPSVFHEIHHSDFGFKMLGFAGGLERAAAAAQTDDILHFTEQPRVTANAFLPPRIPAPKPWQRVAVNPAAGHRQRKIWKRVPGSSGSNPARDAYLRDMAELEDARGQNPRKRVRGSAHVPVYGDAKWTNRPRNARLIGSVDLGEARAFVNKVNEEAKNLETSLTTKDGTFPDNRLSWVPRKRHNSRWPIPPNMDRTTDFEIPSAPQAAEPTIQIDDKASLNRSTRRLSRRFTLFPDGDESPRKLLMPRLSPTKKSVSALSPVKKVPTITMLSPIKVSDSPLRAFRIHATPTKVVLESPKMSPPEKSPSKPSPATSTPGAMLPPVTTTPRAIASQLQHTDSPVPLIFDQPASDSVAEPQHEARRRISLAAARRTERKSLGISRLDAVRNSPNRRHSFNNLDALIDKGMDSGKGRRSTLGGGFLSSKEDVIEIDAKTNLDIFGQPSKAVASTPRRFAFGVDKLDETPQPSAPLDGFFSPLMTGISGMTESAPAKDASPQQQSEQAAASPAPCATDAGDEPSVLEDSTPLPASIEESPVKEHKPVEVEKSPAPEEEPTEVEEVSALVEEDQVAEIEESPVYEHQAAEGDISFTPYEPEGLSTIYEESTIIESPRKSPRKSPVKAVSAVEVQDPSMVIEEHEAISFIEPGVVLKATEESSIEKNDMPAAPSTPRSTRVAPGSPSTPLQNHDLDAVLQLSIKRSIKRSARKDEVSRFNQLGGSPSTPGAHEDSFASMDDTCELSDLSICSVDLSTEHLVTTTTTSPLIASPQQQPTDSPVASPSQPETEANAKDEEVSLPETAPLPVALSFESDADTVVDPVAEDTVDEKEPVEVERTSSPTPECDAPLSPQVAEDEAIVSQAKVLAPGTPPQATPIAQSEETGKVSTPEQRTKDNVDASEASGFTPIHGRQSSPTELVQPAVTTLADELEAESDDLDEDEVVEQDVVDEACDELTMAVDDDFTSVPPPQPKNDTIQLQARHDDSEAELLRKFVTRVTADKNAKAAAAAAAAASIAQNSRLKRRSGSMSTITSSTGSPMLNAEADAPPDRKPLDAPDSPSQAPPPKRRRKRVLGSLENTLDRSTPVAPPPPDDEAPRRSTRARSTRTLRPTAPSANSIALSLIPVRLPGMGAMDDSTMDATLNMARQRNEEKDLATMTRVNTRKNKGQAVHPAVILARHAEDSSWKVNEAKAEPKEPRTNPDRTVKNVRWAEELASYQGESPVLPAADANDVKDVPVVKTTTTTNFMMSRAMEDDDDMDELAIPTITEVPLPPTVSKAASMAENKPEPPKTRTRKVVAATASTSTAAVPKAAAPKAAASKSVATKVDAPKTAAAKAAAPVAAASTRRSTRSTRLQTPTPMKKVVSAESTTAPKRAIPSRAKTALPKPAASTAATKATAVAPAERATASASGIKKAAGRPTRRTDVAKLGMTTVNGTPAPKRRGRPAASSS</sequence>
<dbReference type="RefSeq" id="XP_062731548.1">
    <property type="nucleotide sequence ID" value="XM_062880211.1"/>
</dbReference>
<organism evidence="2 3">
    <name type="scientific">Podospora bellae-mahoneyi</name>
    <dbReference type="NCBI Taxonomy" id="2093777"/>
    <lineage>
        <taxon>Eukaryota</taxon>
        <taxon>Fungi</taxon>
        <taxon>Dikarya</taxon>
        <taxon>Ascomycota</taxon>
        <taxon>Pezizomycotina</taxon>
        <taxon>Sordariomycetes</taxon>
        <taxon>Sordariomycetidae</taxon>
        <taxon>Sordariales</taxon>
        <taxon>Podosporaceae</taxon>
        <taxon>Podospora</taxon>
    </lineage>
</organism>
<dbReference type="GeneID" id="87899693"/>
<protein>
    <submittedName>
        <fullName evidence="2">Uncharacterized protein</fullName>
    </submittedName>
</protein>
<comment type="caution">
    <text evidence="2">The sequence shown here is derived from an EMBL/GenBank/DDBJ whole genome shotgun (WGS) entry which is preliminary data.</text>
</comment>
<evidence type="ECO:0000313" key="2">
    <source>
        <dbReference type="EMBL" id="KAK4642572.1"/>
    </source>
</evidence>
<feature type="compositionally biased region" description="Basic and acidic residues" evidence="1">
    <location>
        <begin position="610"/>
        <end position="625"/>
    </location>
</feature>
<feature type="region of interest" description="Disordered" evidence="1">
    <location>
        <begin position="370"/>
        <end position="401"/>
    </location>
</feature>
<evidence type="ECO:0000313" key="3">
    <source>
        <dbReference type="Proteomes" id="UP001322138"/>
    </source>
</evidence>
<feature type="compositionally biased region" description="Polar residues" evidence="1">
    <location>
        <begin position="787"/>
        <end position="797"/>
    </location>
</feature>
<feature type="region of interest" description="Disordered" evidence="1">
    <location>
        <begin position="1073"/>
        <end position="1189"/>
    </location>
</feature>
<dbReference type="EMBL" id="JAFFGZ010000007">
    <property type="protein sequence ID" value="KAK4642572.1"/>
    <property type="molecule type" value="Genomic_DNA"/>
</dbReference>